<evidence type="ECO:0000256" key="7">
    <source>
        <dbReference type="SAM" id="Phobius"/>
    </source>
</evidence>
<dbReference type="CDD" id="cd03395">
    <property type="entry name" value="PAP2_like_4"/>
    <property type="match status" value="1"/>
</dbReference>
<comment type="subcellular location">
    <subcellularLocation>
        <location evidence="1">Cell membrane</location>
        <topology evidence="1">Multi-pass membrane protein</topology>
    </subcellularLocation>
</comment>
<feature type="transmembrane region" description="Helical" evidence="7">
    <location>
        <begin position="120"/>
        <end position="142"/>
    </location>
</feature>
<feature type="transmembrane region" description="Helical" evidence="7">
    <location>
        <begin position="154"/>
        <end position="175"/>
    </location>
</feature>
<reference evidence="9" key="1">
    <citation type="submission" date="2022-08" db="EMBL/GenBank/DDBJ databases">
        <title>Novel Bdellovibrio Species Isolated from Svalbard: Designation Bdellovibrio svalbardensis.</title>
        <authorList>
            <person name="Mitchell R.J."/>
            <person name="Choi S.Y."/>
        </authorList>
    </citation>
    <scope>NUCLEOTIDE SEQUENCE</scope>
    <source>
        <strain evidence="9">PAP01</strain>
    </source>
</reference>
<keyword evidence="10" id="KW-1185">Reference proteome</keyword>
<dbReference type="InterPro" id="IPR000326">
    <property type="entry name" value="PAP2/HPO"/>
</dbReference>
<evidence type="ECO:0000259" key="8">
    <source>
        <dbReference type="SMART" id="SM00014"/>
    </source>
</evidence>
<keyword evidence="4" id="KW-0378">Hydrolase</keyword>
<dbReference type="InterPro" id="IPR036938">
    <property type="entry name" value="PAP2/HPO_sf"/>
</dbReference>
<dbReference type="Pfam" id="PF01569">
    <property type="entry name" value="PAP2"/>
    <property type="match status" value="1"/>
</dbReference>
<evidence type="ECO:0000256" key="3">
    <source>
        <dbReference type="ARBA" id="ARBA00022692"/>
    </source>
</evidence>
<protein>
    <submittedName>
        <fullName evidence="9">Phosphatase PAP2 family protein</fullName>
    </submittedName>
</protein>
<evidence type="ECO:0000256" key="4">
    <source>
        <dbReference type="ARBA" id="ARBA00022801"/>
    </source>
</evidence>
<keyword evidence="6 7" id="KW-0472">Membrane</keyword>
<dbReference type="EMBL" id="JANRMI010000001">
    <property type="protein sequence ID" value="MDG0814800.1"/>
    <property type="molecule type" value="Genomic_DNA"/>
</dbReference>
<keyword evidence="5 7" id="KW-1133">Transmembrane helix</keyword>
<dbReference type="SUPFAM" id="SSF48317">
    <property type="entry name" value="Acid phosphatase/Vanadium-dependent haloperoxidase"/>
    <property type="match status" value="1"/>
</dbReference>
<evidence type="ECO:0000256" key="1">
    <source>
        <dbReference type="ARBA" id="ARBA00004651"/>
    </source>
</evidence>
<dbReference type="PANTHER" id="PTHR14969:SF62">
    <property type="entry name" value="DECAPRENYLPHOSPHORYL-5-PHOSPHORIBOSE PHOSPHATASE RV3807C-RELATED"/>
    <property type="match status" value="1"/>
</dbReference>
<evidence type="ECO:0000313" key="10">
    <source>
        <dbReference type="Proteomes" id="UP001152321"/>
    </source>
</evidence>
<evidence type="ECO:0000256" key="5">
    <source>
        <dbReference type="ARBA" id="ARBA00022989"/>
    </source>
</evidence>
<keyword evidence="2" id="KW-1003">Cell membrane</keyword>
<accession>A0ABT6DD74</accession>
<feature type="transmembrane region" description="Helical" evidence="7">
    <location>
        <begin position="62"/>
        <end position="84"/>
    </location>
</feature>
<gene>
    <name evidence="9" type="ORF">NWE73_00385</name>
</gene>
<comment type="caution">
    <text evidence="9">The sequence shown here is derived from an EMBL/GenBank/DDBJ whole genome shotgun (WGS) entry which is preliminary data.</text>
</comment>
<dbReference type="Gene3D" id="1.20.144.10">
    <property type="entry name" value="Phosphatidic acid phosphatase type 2/haloperoxidase"/>
    <property type="match status" value="1"/>
</dbReference>
<proteinExistence type="predicted"/>
<name>A0ABT6DD74_9BACT</name>
<evidence type="ECO:0000313" key="9">
    <source>
        <dbReference type="EMBL" id="MDG0814800.1"/>
    </source>
</evidence>
<evidence type="ECO:0000256" key="6">
    <source>
        <dbReference type="ARBA" id="ARBA00023136"/>
    </source>
</evidence>
<sequence length="193" mass="21460">MLEFIVNLDKRLFVLINSQWTSSWADHFFPNITDLHKTLPFKLTVVPLLIGLFIWTRGLKKGLTILLFCVMAVLISDGIGNYAFKKTVQRPRPAETQDLTVQVRAPFGGYSFVSNHATNMFSVATFLSIIYPLAAIPLYFIASLVGYSRIYNGVHFPLDVICGGLLGAMVGFMFAKLCQRAMGRIDTNGATTT</sequence>
<dbReference type="SMART" id="SM00014">
    <property type="entry name" value="acidPPc"/>
    <property type="match status" value="1"/>
</dbReference>
<dbReference type="PANTHER" id="PTHR14969">
    <property type="entry name" value="SPHINGOSINE-1-PHOSPHATE PHOSPHOHYDROLASE"/>
    <property type="match status" value="1"/>
</dbReference>
<feature type="domain" description="Phosphatidic acid phosphatase type 2/haloperoxidase" evidence="8">
    <location>
        <begin position="66"/>
        <end position="175"/>
    </location>
</feature>
<keyword evidence="3 7" id="KW-0812">Transmembrane</keyword>
<evidence type="ECO:0000256" key="2">
    <source>
        <dbReference type="ARBA" id="ARBA00022475"/>
    </source>
</evidence>
<dbReference type="Proteomes" id="UP001152321">
    <property type="component" value="Unassembled WGS sequence"/>
</dbReference>
<organism evidence="9 10">
    <name type="scientific">Bdellovibrio svalbardensis</name>
    <dbReference type="NCBI Taxonomy" id="2972972"/>
    <lineage>
        <taxon>Bacteria</taxon>
        <taxon>Pseudomonadati</taxon>
        <taxon>Bdellovibrionota</taxon>
        <taxon>Bdellovibrionia</taxon>
        <taxon>Bdellovibrionales</taxon>
        <taxon>Pseudobdellovibrionaceae</taxon>
        <taxon>Bdellovibrio</taxon>
    </lineage>
</organism>